<gene>
    <name evidence="2" type="ORF">NZK81_18585</name>
</gene>
<proteinExistence type="predicted"/>
<comment type="caution">
    <text evidence="2">The sequence shown here is derived from an EMBL/GenBank/DDBJ whole genome shotgun (WGS) entry which is preliminary data.</text>
</comment>
<keyword evidence="3" id="KW-1185">Reference proteome</keyword>
<dbReference type="Proteomes" id="UP001165583">
    <property type="component" value="Unassembled WGS sequence"/>
</dbReference>
<dbReference type="EMBL" id="JANZXA010000016">
    <property type="protein sequence ID" value="MCT2401565.1"/>
    <property type="molecule type" value="Genomic_DNA"/>
</dbReference>
<feature type="transmembrane region" description="Helical" evidence="1">
    <location>
        <begin position="118"/>
        <end position="139"/>
    </location>
</feature>
<sequence>MLHLASAMNLLLAAFHIGIVFVGAPGYRYFRAPEEFAIRAAAGDPAPALITLAIAGVFLAWSAYAASAAGLIRRLPMTRPAVGVIAAIFLLRGLFVIPQLLQAAGLIDGIAEAEPRDIVFSASAFVIGAIHAIGLWTLFQEEKPCRQ</sequence>
<reference evidence="2" key="1">
    <citation type="submission" date="2022-09" db="EMBL/GenBank/DDBJ databases">
        <title>Novosphingobium sp. Nov., a polycyclic aromatic hydrocarbon-degrading bacterium isolated form mangrove sediments in HongKong.</title>
        <authorList>
            <person name="Hu Z."/>
        </authorList>
    </citation>
    <scope>NUCLEOTIDE SEQUENCE</scope>
    <source>
        <strain evidence="2">HK4-1</strain>
    </source>
</reference>
<protein>
    <recommendedName>
        <fullName evidence="4">DUF2214 domain-containing protein</fullName>
    </recommendedName>
</protein>
<name>A0ABT2I9Q2_9SPHN</name>
<dbReference type="RefSeq" id="WP_260047591.1">
    <property type="nucleotide sequence ID" value="NZ_JANZXA010000016.1"/>
</dbReference>
<feature type="transmembrane region" description="Helical" evidence="1">
    <location>
        <begin position="7"/>
        <end position="27"/>
    </location>
</feature>
<keyword evidence="1" id="KW-1133">Transmembrane helix</keyword>
<feature type="transmembrane region" description="Helical" evidence="1">
    <location>
        <begin position="47"/>
        <end position="69"/>
    </location>
</feature>
<evidence type="ECO:0000313" key="3">
    <source>
        <dbReference type="Proteomes" id="UP001165583"/>
    </source>
</evidence>
<feature type="transmembrane region" description="Helical" evidence="1">
    <location>
        <begin position="81"/>
        <end position="98"/>
    </location>
</feature>
<keyword evidence="1" id="KW-0472">Membrane</keyword>
<keyword evidence="1" id="KW-0812">Transmembrane</keyword>
<accession>A0ABT2I9Q2</accession>
<evidence type="ECO:0008006" key="4">
    <source>
        <dbReference type="Google" id="ProtNLM"/>
    </source>
</evidence>
<organism evidence="2 3">
    <name type="scientific">Novosphingobium mangrovi</name>
    <name type="common">ex Huang et al. 2023</name>
    <dbReference type="NCBI Taxonomy" id="2976432"/>
    <lineage>
        <taxon>Bacteria</taxon>
        <taxon>Pseudomonadati</taxon>
        <taxon>Pseudomonadota</taxon>
        <taxon>Alphaproteobacteria</taxon>
        <taxon>Sphingomonadales</taxon>
        <taxon>Sphingomonadaceae</taxon>
        <taxon>Novosphingobium</taxon>
    </lineage>
</organism>
<evidence type="ECO:0000256" key="1">
    <source>
        <dbReference type="SAM" id="Phobius"/>
    </source>
</evidence>
<evidence type="ECO:0000313" key="2">
    <source>
        <dbReference type="EMBL" id="MCT2401565.1"/>
    </source>
</evidence>